<keyword evidence="1" id="KW-1133">Transmembrane helix</keyword>
<name>D2REV7_ARCPA</name>
<feature type="transmembrane region" description="Helical" evidence="1">
    <location>
        <begin position="28"/>
        <end position="51"/>
    </location>
</feature>
<keyword evidence="1" id="KW-0812">Transmembrane</keyword>
<dbReference type="GeneID" id="8740297"/>
<feature type="transmembrane region" description="Helical" evidence="1">
    <location>
        <begin position="63"/>
        <end position="84"/>
    </location>
</feature>
<keyword evidence="1" id="KW-0472">Membrane</keyword>
<evidence type="ECO:0000256" key="1">
    <source>
        <dbReference type="SAM" id="Phobius"/>
    </source>
</evidence>
<dbReference type="KEGG" id="apo:Arcpr_1605"/>
<dbReference type="EMBL" id="CP001857">
    <property type="protein sequence ID" value="ADB58651.1"/>
    <property type="molecule type" value="Genomic_DNA"/>
</dbReference>
<dbReference type="eggNOG" id="arCOG11131">
    <property type="taxonomic scope" value="Archaea"/>
</dbReference>
<dbReference type="HOGENOM" id="CLU_2490252_0_0_2"/>
<evidence type="ECO:0000313" key="3">
    <source>
        <dbReference type="Proteomes" id="UP000001901"/>
    </source>
</evidence>
<evidence type="ECO:0000313" key="2">
    <source>
        <dbReference type="EMBL" id="ADB58651.1"/>
    </source>
</evidence>
<dbReference type="PaxDb" id="572546-Arcpr_1605"/>
<dbReference type="Proteomes" id="UP000001901">
    <property type="component" value="Chromosome"/>
</dbReference>
<keyword evidence="3" id="KW-1185">Reference proteome</keyword>
<sequence>MLSKIVGFGRKIVNTYRMLKDMRGELTFIDWIKGVIVLAILGVGVAIPIVVQTIQSVNVSDATTQLILGFIPAITAVAILLGFLGR</sequence>
<protein>
    <submittedName>
        <fullName evidence="2">Uncharacterized protein</fullName>
    </submittedName>
</protein>
<reference evidence="2 3" key="1">
    <citation type="journal article" date="2010" name="Stand. Genomic Sci.">
        <title>Complete genome sequence of Archaeoglobus profundus type strain (AV18).</title>
        <authorList>
            <person name="von Jan M."/>
            <person name="Lapidus A."/>
            <person name="Del Rio T.G."/>
            <person name="Copeland A."/>
            <person name="Tice H."/>
            <person name="Cheng J.F."/>
            <person name="Lucas S."/>
            <person name="Chen F."/>
            <person name="Nolan M."/>
            <person name="Goodwin L."/>
            <person name="Han C."/>
            <person name="Pitluck S."/>
            <person name="Liolios K."/>
            <person name="Ivanova N."/>
            <person name="Mavromatis K."/>
            <person name="Ovchinnikova G."/>
            <person name="Chertkov O."/>
            <person name="Pati A."/>
            <person name="Chen A."/>
            <person name="Palaniappan K."/>
            <person name="Land M."/>
            <person name="Hauser L."/>
            <person name="Chang Y.J."/>
            <person name="Jeffries C.D."/>
            <person name="Saunders E."/>
            <person name="Brettin T."/>
            <person name="Detter J.C."/>
            <person name="Chain P."/>
            <person name="Eichinger K."/>
            <person name="Huber H."/>
            <person name="Spring S."/>
            <person name="Rohde M."/>
            <person name="Goker M."/>
            <person name="Wirth R."/>
            <person name="Woyke T."/>
            <person name="Bristow J."/>
            <person name="Eisen J.A."/>
            <person name="Markowitz V."/>
            <person name="Hugenholtz P."/>
            <person name="Kyrpides N.C."/>
            <person name="Klenk H.P."/>
        </authorList>
    </citation>
    <scope>NUCLEOTIDE SEQUENCE [LARGE SCALE GENOMIC DNA]</scope>
    <source>
        <strain evidence="3">DSM 5631 / JCM 9629 / NBRC 100127 / Av18</strain>
    </source>
</reference>
<gene>
    <name evidence="2" type="ordered locus">Arcpr_1605</name>
</gene>
<accession>D2REV7</accession>
<proteinExistence type="predicted"/>
<dbReference type="AlphaFoldDB" id="D2REV7"/>
<dbReference type="OrthoDB" id="52309at2157"/>
<dbReference type="RefSeq" id="WP_012940987.1">
    <property type="nucleotide sequence ID" value="NC_013741.1"/>
</dbReference>
<organism evidence="2 3">
    <name type="scientific">Archaeoglobus profundus (strain DSM 5631 / JCM 9629 / NBRC 100127 / Av18)</name>
    <dbReference type="NCBI Taxonomy" id="572546"/>
    <lineage>
        <taxon>Archaea</taxon>
        <taxon>Methanobacteriati</taxon>
        <taxon>Methanobacteriota</taxon>
        <taxon>Archaeoglobi</taxon>
        <taxon>Archaeoglobales</taxon>
        <taxon>Archaeoglobaceae</taxon>
        <taxon>Archaeoglobus</taxon>
    </lineage>
</organism>
<dbReference type="STRING" id="572546.Arcpr_1605"/>